<dbReference type="PANTHER" id="PTHR31392">
    <property type="entry name" value="ALPHA-1,3-MANNOSYLTRANSFERASE MNN1-RELATED"/>
    <property type="match status" value="1"/>
</dbReference>
<dbReference type="GO" id="GO:0005794">
    <property type="term" value="C:Golgi apparatus"/>
    <property type="evidence" value="ECO:0007669"/>
    <property type="project" value="TreeGrafter"/>
</dbReference>
<dbReference type="VEuPathDB" id="FungiDB:ATEG_04945"/>
<dbReference type="SUPFAM" id="SSF53448">
    <property type="entry name" value="Nucleotide-diphospho-sugar transferases"/>
    <property type="match status" value="1"/>
</dbReference>
<dbReference type="GO" id="GO:0006493">
    <property type="term" value="P:protein O-linked glycosylation"/>
    <property type="evidence" value="ECO:0007669"/>
    <property type="project" value="TreeGrafter"/>
</dbReference>
<keyword evidence="6" id="KW-0735">Signal-anchor</keyword>
<dbReference type="Proteomes" id="UP000452235">
    <property type="component" value="Unassembled WGS sequence"/>
</dbReference>
<keyword evidence="9" id="KW-0325">Glycoprotein</keyword>
<keyword evidence="4 11" id="KW-0808">Transferase</keyword>
<keyword evidence="7" id="KW-1133">Transmembrane helix</keyword>
<evidence type="ECO:0000256" key="1">
    <source>
        <dbReference type="ARBA" id="ARBA00004606"/>
    </source>
</evidence>
<evidence type="ECO:0000256" key="9">
    <source>
        <dbReference type="ARBA" id="ARBA00023180"/>
    </source>
</evidence>
<keyword evidence="5" id="KW-0812">Transmembrane</keyword>
<evidence type="ECO:0000256" key="5">
    <source>
        <dbReference type="ARBA" id="ARBA00022692"/>
    </source>
</evidence>
<evidence type="ECO:0000256" key="6">
    <source>
        <dbReference type="ARBA" id="ARBA00022968"/>
    </source>
</evidence>
<feature type="compositionally biased region" description="Polar residues" evidence="10">
    <location>
        <begin position="58"/>
        <end position="75"/>
    </location>
</feature>
<evidence type="ECO:0000256" key="7">
    <source>
        <dbReference type="ARBA" id="ARBA00022989"/>
    </source>
</evidence>
<evidence type="ECO:0000313" key="11">
    <source>
        <dbReference type="EMBL" id="GFF15824.1"/>
    </source>
</evidence>
<evidence type="ECO:0000256" key="3">
    <source>
        <dbReference type="ARBA" id="ARBA00022676"/>
    </source>
</evidence>
<organism evidence="11 12">
    <name type="scientific">Aspergillus terreus</name>
    <dbReference type="NCBI Taxonomy" id="33178"/>
    <lineage>
        <taxon>Eukaryota</taxon>
        <taxon>Fungi</taxon>
        <taxon>Dikarya</taxon>
        <taxon>Ascomycota</taxon>
        <taxon>Pezizomycotina</taxon>
        <taxon>Eurotiomycetes</taxon>
        <taxon>Eurotiomycetidae</taxon>
        <taxon>Eurotiales</taxon>
        <taxon>Aspergillaceae</taxon>
        <taxon>Aspergillus</taxon>
        <taxon>Aspergillus subgen. Circumdati</taxon>
    </lineage>
</organism>
<dbReference type="PANTHER" id="PTHR31392:SF1">
    <property type="entry name" value="ALPHA-1,3-MANNOSYLTRANSFERASE MNN1-RELATED"/>
    <property type="match status" value="1"/>
</dbReference>
<gene>
    <name evidence="11" type="ORF">ATEIFO6365_0005001400</name>
</gene>
<protein>
    <submittedName>
        <fullName evidence="11">Putative alpha-1,3-mannosyltransferase</fullName>
    </submittedName>
</protein>
<dbReference type="GO" id="GO:0016020">
    <property type="term" value="C:membrane"/>
    <property type="evidence" value="ECO:0007669"/>
    <property type="project" value="UniProtKB-SubCell"/>
</dbReference>
<dbReference type="OrthoDB" id="430354at2759"/>
<evidence type="ECO:0000256" key="10">
    <source>
        <dbReference type="SAM" id="MobiDB-lite"/>
    </source>
</evidence>
<accession>A0A5M3Z0D5</accession>
<comment type="similarity">
    <text evidence="2">Belongs to the MNN1/MNT family.</text>
</comment>
<comment type="subcellular location">
    <subcellularLocation>
        <location evidence="1">Membrane</location>
        <topology evidence="1">Single-pass type II membrane protein</topology>
    </subcellularLocation>
</comment>
<reference evidence="11 12" key="1">
    <citation type="submission" date="2020-01" db="EMBL/GenBank/DDBJ databases">
        <title>Aspergillus terreus IFO 6365 whole genome shotgun sequence.</title>
        <authorList>
            <person name="Kanamasa S."/>
            <person name="Takahashi H."/>
        </authorList>
    </citation>
    <scope>NUCLEOTIDE SEQUENCE [LARGE SCALE GENOMIC DNA]</scope>
    <source>
        <strain evidence="11 12">IFO 6365</strain>
    </source>
</reference>
<evidence type="ECO:0000256" key="4">
    <source>
        <dbReference type="ARBA" id="ARBA00022679"/>
    </source>
</evidence>
<keyword evidence="12" id="KW-1185">Reference proteome</keyword>
<evidence type="ECO:0000313" key="12">
    <source>
        <dbReference type="Proteomes" id="UP000452235"/>
    </source>
</evidence>
<dbReference type="Pfam" id="PF11051">
    <property type="entry name" value="Mannosyl_trans3"/>
    <property type="match status" value="1"/>
</dbReference>
<name>A0A5M3Z0D5_ASPTE</name>
<evidence type="ECO:0000256" key="2">
    <source>
        <dbReference type="ARBA" id="ARBA00009105"/>
    </source>
</evidence>
<keyword evidence="8" id="KW-0472">Membrane</keyword>
<dbReference type="EMBL" id="BLJY01000005">
    <property type="protein sequence ID" value="GFF15824.1"/>
    <property type="molecule type" value="Genomic_DNA"/>
</dbReference>
<dbReference type="AlphaFoldDB" id="A0A5M3Z0D5"/>
<evidence type="ECO:0000256" key="8">
    <source>
        <dbReference type="ARBA" id="ARBA00023136"/>
    </source>
</evidence>
<dbReference type="InterPro" id="IPR029044">
    <property type="entry name" value="Nucleotide-diphossugar_trans"/>
</dbReference>
<sequence length="604" mass="67978">MEWAPKWSGAKRRRRTAAFRILLLVLIVWFCYDTAIHRSQARQSTPSAANAANAPVGESTTDTSLESDDGSSLQNIPRHKSDDRQLQAALHPSYDAESIGVATVDPPRRIDLRDALHRILTLLPDELHVRDLLRPIAGTGEERLREMGLRTRSFRTLFEAWEDLHTFAGSEAMYVRDDMITYIRNHPELASSLQTDMPQLIRSYETYRTVITRLSMLLFPWTAPYFSDHTLLHSQLYSGGRGLVFSAGDAQAPFLLTSIPSIRRLGCDLPIEVLYLGDGDLSEDFRSDLESLPGVITRDLSQMVNDSGWTLAGWAGKPFAILLSSFREAIFIDADSLFFQNPELLFEDPAYVKTGALFFKDRLMMPEAKKRWLQRIIPKPISKNVVQSRLWTGESGHMQESGVVVVDKWKHFVALLLVTRMNGPDRDGDASVGKVGVYDMVYGDKETFWLGWELAGDTGYAFHDGDAGIMGVLEPSTSPGNTVNDTDNNQPDEVSIQSQAEFANYTICGPQLLHLDRDGKPLWFNGWLLPNKFAEHKHQKPANFEAYLREPREIRDPGAWQLHENNICCLTSTAMAEFSDVERDTLGMILEYGRHSGALKAGKK</sequence>
<proteinExistence type="inferred from homology"/>
<keyword evidence="3 11" id="KW-0328">Glycosyltransferase</keyword>
<dbReference type="InterPro" id="IPR022751">
    <property type="entry name" value="Alpha_mannosyltransferase"/>
</dbReference>
<feature type="region of interest" description="Disordered" evidence="10">
    <location>
        <begin position="41"/>
        <end position="85"/>
    </location>
</feature>
<comment type="caution">
    <text evidence="11">The sequence shown here is derived from an EMBL/GenBank/DDBJ whole genome shotgun (WGS) entry which is preliminary data.</text>
</comment>
<dbReference type="GO" id="GO:0000033">
    <property type="term" value="F:alpha-1,3-mannosyltransferase activity"/>
    <property type="evidence" value="ECO:0007669"/>
    <property type="project" value="TreeGrafter"/>
</dbReference>